<protein>
    <submittedName>
        <fullName evidence="1">Uncharacterized protein</fullName>
    </submittedName>
</protein>
<proteinExistence type="predicted"/>
<evidence type="ECO:0000313" key="1">
    <source>
        <dbReference type="EMBL" id="MBV2131091.1"/>
    </source>
</evidence>
<comment type="caution">
    <text evidence="1">The sequence shown here is derived from an EMBL/GenBank/DDBJ whole genome shotgun (WGS) entry which is preliminary data.</text>
</comment>
<gene>
    <name evidence="1" type="ORF">KQY15_18475</name>
</gene>
<organism evidence="1 2">
    <name type="scientific">Arsukibacterium indicum</name>
    <dbReference type="NCBI Taxonomy" id="2848612"/>
    <lineage>
        <taxon>Bacteria</taxon>
        <taxon>Pseudomonadati</taxon>
        <taxon>Pseudomonadota</taxon>
        <taxon>Gammaproteobacteria</taxon>
        <taxon>Chromatiales</taxon>
        <taxon>Chromatiaceae</taxon>
        <taxon>Arsukibacterium</taxon>
    </lineage>
</organism>
<dbReference type="RefSeq" id="WP_217671403.1">
    <property type="nucleotide sequence ID" value="NZ_JAHRID010000011.1"/>
</dbReference>
<name>A0ABS6MQK6_9GAMM</name>
<dbReference type="EMBL" id="JAHRID010000011">
    <property type="protein sequence ID" value="MBV2131091.1"/>
    <property type="molecule type" value="Genomic_DNA"/>
</dbReference>
<reference evidence="1 2" key="1">
    <citation type="submission" date="2021-06" db="EMBL/GenBank/DDBJ databases">
        <title>Rheinheimera indica sp. nov., isolated from deep-sea sediment.</title>
        <authorList>
            <person name="Wang Z."/>
            <person name="Zhang X.-Y."/>
        </authorList>
    </citation>
    <scope>NUCLEOTIDE SEQUENCE [LARGE SCALE GENOMIC DNA]</scope>
    <source>
        <strain evidence="1 2">SM2107</strain>
    </source>
</reference>
<keyword evidence="2" id="KW-1185">Reference proteome</keyword>
<sequence length="252" mass="28901">MEHKVRAIIEAVSDKTLSDHIIDSYKEVERNYFIKSWKTSELDAGHFVESVRRLIEFKLFGKYTPISKGLPPFNDKSMLSYVNAQGDDSYRIHIPRALLTVYGIRNKRGVGHLSNVSPNHLDATFILSSVKWVLAEIVRINSSYKPDETSKIVDQIVDRSVEGIWESADITRILVDGISLKEQIIFLLYATEEIFDQKILDIIEYKNPAYFKRTLKQLHSSRFIEYKSNGECLISPKGIAYAEEIILTKVNA</sequence>
<accession>A0ABS6MQK6</accession>
<evidence type="ECO:0000313" key="2">
    <source>
        <dbReference type="Proteomes" id="UP000704611"/>
    </source>
</evidence>
<dbReference type="Proteomes" id="UP000704611">
    <property type="component" value="Unassembled WGS sequence"/>
</dbReference>